<proteinExistence type="predicted"/>
<name>A0ACB0IWU0_TRIPR</name>
<sequence>MMLITKPAAFPPFLKSFFTYSINNWITTTIGPHLQEFDLALFTDGFNLHLNLLTCSNLVFLRQGVS</sequence>
<dbReference type="EMBL" id="CASHSV030000013">
    <property type="protein sequence ID" value="CAJ2637056.1"/>
    <property type="molecule type" value="Genomic_DNA"/>
</dbReference>
<evidence type="ECO:0000313" key="1">
    <source>
        <dbReference type="EMBL" id="CAJ2637056.1"/>
    </source>
</evidence>
<comment type="caution">
    <text evidence="1">The sequence shown here is derived from an EMBL/GenBank/DDBJ whole genome shotgun (WGS) entry which is preliminary data.</text>
</comment>
<gene>
    <name evidence="1" type="ORF">MILVUS5_LOCUS7457</name>
</gene>
<keyword evidence="2" id="KW-1185">Reference proteome</keyword>
<organism evidence="1 2">
    <name type="scientific">Trifolium pratense</name>
    <name type="common">Red clover</name>
    <dbReference type="NCBI Taxonomy" id="57577"/>
    <lineage>
        <taxon>Eukaryota</taxon>
        <taxon>Viridiplantae</taxon>
        <taxon>Streptophyta</taxon>
        <taxon>Embryophyta</taxon>
        <taxon>Tracheophyta</taxon>
        <taxon>Spermatophyta</taxon>
        <taxon>Magnoliopsida</taxon>
        <taxon>eudicotyledons</taxon>
        <taxon>Gunneridae</taxon>
        <taxon>Pentapetalae</taxon>
        <taxon>rosids</taxon>
        <taxon>fabids</taxon>
        <taxon>Fabales</taxon>
        <taxon>Fabaceae</taxon>
        <taxon>Papilionoideae</taxon>
        <taxon>50 kb inversion clade</taxon>
        <taxon>NPAAA clade</taxon>
        <taxon>Hologalegina</taxon>
        <taxon>IRL clade</taxon>
        <taxon>Trifolieae</taxon>
        <taxon>Trifolium</taxon>
    </lineage>
</organism>
<reference evidence="1" key="1">
    <citation type="submission" date="2023-10" db="EMBL/GenBank/DDBJ databases">
        <authorList>
            <person name="Rodriguez Cubillos JULIANA M."/>
            <person name="De Vega J."/>
        </authorList>
    </citation>
    <scope>NUCLEOTIDE SEQUENCE</scope>
</reference>
<dbReference type="Proteomes" id="UP001177021">
    <property type="component" value="Unassembled WGS sequence"/>
</dbReference>
<evidence type="ECO:0000313" key="2">
    <source>
        <dbReference type="Proteomes" id="UP001177021"/>
    </source>
</evidence>
<protein>
    <submittedName>
        <fullName evidence="1">Uncharacterized protein</fullName>
    </submittedName>
</protein>
<accession>A0ACB0IWU0</accession>